<dbReference type="RefSeq" id="WP_025790823.1">
    <property type="nucleotide sequence ID" value="NZ_JRNJ01000101.1"/>
</dbReference>
<accession>A0AAW3FEB4</accession>
<evidence type="ECO:0000256" key="7">
    <source>
        <dbReference type="SAM" id="Coils"/>
    </source>
</evidence>
<dbReference type="Proteomes" id="UP000029533">
    <property type="component" value="Unassembled WGS sequence"/>
</dbReference>
<comment type="caution">
    <text evidence="8">The sequence shown here is derived from an EMBL/GenBank/DDBJ whole genome shotgun (WGS) entry which is preliminary data.</text>
</comment>
<keyword evidence="3" id="KW-0540">Nuclease</keyword>
<dbReference type="Pfam" id="PF02609">
    <property type="entry name" value="Exonuc_VII_S"/>
    <property type="match status" value="1"/>
</dbReference>
<dbReference type="SUPFAM" id="SSF116842">
    <property type="entry name" value="XseB-like"/>
    <property type="match status" value="1"/>
</dbReference>
<dbReference type="Gene3D" id="1.10.287.1040">
    <property type="entry name" value="Exonuclease VII, small subunit"/>
    <property type="match status" value="1"/>
</dbReference>
<name>A0AAW3FEB4_9BACT</name>
<evidence type="ECO:0000256" key="6">
    <source>
        <dbReference type="NCBIfam" id="TIGR01280"/>
    </source>
</evidence>
<dbReference type="EMBL" id="JRNJ01000101">
    <property type="protein sequence ID" value="KGF25184.1"/>
    <property type="molecule type" value="Genomic_DNA"/>
</dbReference>
<gene>
    <name evidence="8" type="ORF">HMPREF2132_10360</name>
</gene>
<dbReference type="GO" id="GO:0008855">
    <property type="term" value="F:exodeoxyribonuclease VII activity"/>
    <property type="evidence" value="ECO:0007669"/>
    <property type="project" value="UniProtKB-UniRule"/>
</dbReference>
<feature type="coiled-coil region" evidence="7">
    <location>
        <begin position="20"/>
        <end position="61"/>
    </location>
</feature>
<protein>
    <recommendedName>
        <fullName evidence="6">Exodeoxyribonuclease VII small subunit</fullName>
        <ecNumber evidence="6">3.1.11.6</ecNumber>
    </recommendedName>
</protein>
<keyword evidence="4" id="KW-0378">Hydrolase</keyword>
<dbReference type="GO" id="GO:0009318">
    <property type="term" value="C:exodeoxyribonuclease VII complex"/>
    <property type="evidence" value="ECO:0007669"/>
    <property type="project" value="UniProtKB-UniRule"/>
</dbReference>
<comment type="similarity">
    <text evidence="1">Belongs to the XseB family.</text>
</comment>
<organism evidence="8 9">
    <name type="scientific">Prevotella histicola JCM 15637 = DNF00424</name>
    <dbReference type="NCBI Taxonomy" id="1236504"/>
    <lineage>
        <taxon>Bacteria</taxon>
        <taxon>Pseudomonadati</taxon>
        <taxon>Bacteroidota</taxon>
        <taxon>Bacteroidia</taxon>
        <taxon>Bacteroidales</taxon>
        <taxon>Prevotellaceae</taxon>
        <taxon>Prevotella</taxon>
    </lineage>
</organism>
<proteinExistence type="inferred from homology"/>
<sequence length="62" mass="7244">METMKYEEAVHQLEAIVAKMEQGELDVDTMAEQLKKAQELIKLCKKKLKHTDDEIQKLLTEQ</sequence>
<evidence type="ECO:0000256" key="5">
    <source>
        <dbReference type="ARBA" id="ARBA00022839"/>
    </source>
</evidence>
<dbReference type="EC" id="3.1.11.6" evidence="6"/>
<evidence type="ECO:0000313" key="8">
    <source>
        <dbReference type="EMBL" id="KGF25184.1"/>
    </source>
</evidence>
<reference evidence="8 9" key="1">
    <citation type="submission" date="2014-07" db="EMBL/GenBank/DDBJ databases">
        <authorList>
            <person name="McCorrison J."/>
            <person name="Sanka R."/>
            <person name="Torralba M."/>
            <person name="Gillis M."/>
            <person name="Haft D.H."/>
            <person name="Methe B."/>
            <person name="Sutton G."/>
            <person name="Nelson K.E."/>
        </authorList>
    </citation>
    <scope>NUCLEOTIDE SEQUENCE [LARGE SCALE GENOMIC DNA]</scope>
    <source>
        <strain evidence="8 9">DNF00424</strain>
    </source>
</reference>
<dbReference type="GO" id="GO:0006308">
    <property type="term" value="P:DNA catabolic process"/>
    <property type="evidence" value="ECO:0007669"/>
    <property type="project" value="UniProtKB-UniRule"/>
</dbReference>
<dbReference type="InterPro" id="IPR003761">
    <property type="entry name" value="Exonuc_VII_S"/>
</dbReference>
<evidence type="ECO:0000313" key="9">
    <source>
        <dbReference type="Proteomes" id="UP000029533"/>
    </source>
</evidence>
<evidence type="ECO:0000256" key="2">
    <source>
        <dbReference type="ARBA" id="ARBA00022490"/>
    </source>
</evidence>
<dbReference type="AlphaFoldDB" id="A0AAW3FEB4"/>
<dbReference type="InterPro" id="IPR037004">
    <property type="entry name" value="Exonuc_VII_ssu_sf"/>
</dbReference>
<keyword evidence="7" id="KW-0175">Coiled coil</keyword>
<keyword evidence="2" id="KW-0963">Cytoplasm</keyword>
<keyword evidence="5" id="KW-0269">Exonuclease</keyword>
<evidence type="ECO:0000256" key="4">
    <source>
        <dbReference type="ARBA" id="ARBA00022801"/>
    </source>
</evidence>
<evidence type="ECO:0000256" key="1">
    <source>
        <dbReference type="ARBA" id="ARBA00009998"/>
    </source>
</evidence>
<dbReference type="NCBIfam" id="TIGR01280">
    <property type="entry name" value="xseB"/>
    <property type="match status" value="1"/>
</dbReference>
<evidence type="ECO:0000256" key="3">
    <source>
        <dbReference type="ARBA" id="ARBA00022722"/>
    </source>
</evidence>